<dbReference type="Gene3D" id="2.40.240.20">
    <property type="entry name" value="Hypothetical PUA domain-like, domain 1"/>
    <property type="match status" value="1"/>
</dbReference>
<proteinExistence type="predicted"/>
<dbReference type="InterPro" id="IPR015947">
    <property type="entry name" value="PUA-like_sf"/>
</dbReference>
<dbReference type="EMBL" id="CP001344">
    <property type="protein sequence ID" value="ACL43787.1"/>
    <property type="molecule type" value="Genomic_DNA"/>
</dbReference>
<dbReference type="eggNOG" id="ENOG5032X1E">
    <property type="taxonomic scope" value="Bacteria"/>
</dbReference>
<sequence>MGMPCEVNSILKLKPTQGYPTALKPEHSYIGQKEGYRLFPIDVPIPLVDQAWMAHADVIITKLTWAEGVTHLEFKLARLYPSPFSVKG</sequence>
<dbReference type="SUPFAM" id="SSF88697">
    <property type="entry name" value="PUA domain-like"/>
    <property type="match status" value="1"/>
</dbReference>
<dbReference type="AlphaFoldDB" id="B8HNQ6"/>
<dbReference type="InterPro" id="IPR019699">
    <property type="entry name" value="DUF2584"/>
</dbReference>
<organism evidence="1">
    <name type="scientific">Cyanothece sp. (strain PCC 7425 / ATCC 29141)</name>
    <dbReference type="NCBI Taxonomy" id="395961"/>
    <lineage>
        <taxon>Bacteria</taxon>
        <taxon>Bacillati</taxon>
        <taxon>Cyanobacteriota</taxon>
        <taxon>Cyanophyceae</taxon>
        <taxon>Gomontiellales</taxon>
        <taxon>Cyanothecaceae</taxon>
        <taxon>Cyanothece</taxon>
    </lineage>
</organism>
<accession>B8HNQ6</accession>
<reference evidence="1" key="1">
    <citation type="submission" date="2009-01" db="EMBL/GenBank/DDBJ databases">
        <title>Complete sequence of chromosome Cyanothece sp. PCC 7425.</title>
        <authorList>
            <consortium name="US DOE Joint Genome Institute"/>
            <person name="Lucas S."/>
            <person name="Copeland A."/>
            <person name="Lapidus A."/>
            <person name="Glavina del Rio T."/>
            <person name="Dalin E."/>
            <person name="Tice H."/>
            <person name="Bruce D."/>
            <person name="Goodwin L."/>
            <person name="Pitluck S."/>
            <person name="Sims D."/>
            <person name="Meineke L."/>
            <person name="Brettin T."/>
            <person name="Detter J.C."/>
            <person name="Han C."/>
            <person name="Larimer F."/>
            <person name="Land M."/>
            <person name="Hauser L."/>
            <person name="Kyrpides N."/>
            <person name="Ovchinnikova G."/>
            <person name="Liberton M."/>
            <person name="Stoeckel J."/>
            <person name="Banerjee A."/>
            <person name="Singh A."/>
            <person name="Page L."/>
            <person name="Sato H."/>
            <person name="Zhao L."/>
            <person name="Sherman L."/>
            <person name="Pakrasi H."/>
            <person name="Richardson P."/>
        </authorList>
    </citation>
    <scope>NUCLEOTIDE SEQUENCE</scope>
    <source>
        <strain evidence="1">PCC 7425</strain>
    </source>
</reference>
<evidence type="ECO:0000313" key="1">
    <source>
        <dbReference type="EMBL" id="ACL43787.1"/>
    </source>
</evidence>
<dbReference type="KEGG" id="cyn:Cyan7425_1414"/>
<protein>
    <recommendedName>
        <fullName evidence="2">DUF2584 domain-containing protein</fullName>
    </recommendedName>
</protein>
<dbReference type="Pfam" id="PF10763">
    <property type="entry name" value="DUF2584"/>
    <property type="match status" value="1"/>
</dbReference>
<gene>
    <name evidence="1" type="ordered locus">Cyan7425_1414</name>
</gene>
<dbReference type="HOGENOM" id="CLU_2451260_0_0_3"/>
<evidence type="ECO:0008006" key="2">
    <source>
        <dbReference type="Google" id="ProtNLM"/>
    </source>
</evidence>
<dbReference type="OrthoDB" id="2361576at2"/>
<name>B8HNQ6_CYAP4</name>